<reference evidence="1" key="1">
    <citation type="submission" date="2022-11" db="EMBL/GenBank/DDBJ databases">
        <title>Lysinibacillus irui.</title>
        <authorList>
            <person name="Akintayo S.O."/>
        </authorList>
    </citation>
    <scope>NUCLEOTIDE SEQUENCE</scope>
    <source>
        <strain evidence="1">IRB4-01</strain>
    </source>
</reference>
<gene>
    <name evidence="1" type="ORF">OU989_11760</name>
</gene>
<dbReference type="AlphaFoldDB" id="A0AAJ5RFN9"/>
<evidence type="ECO:0000313" key="1">
    <source>
        <dbReference type="EMBL" id="WDV04997.1"/>
    </source>
</evidence>
<dbReference type="KEGG" id="liu:OU989_11760"/>
<dbReference type="EMBL" id="CP113527">
    <property type="protein sequence ID" value="WDV04997.1"/>
    <property type="molecule type" value="Genomic_DNA"/>
</dbReference>
<dbReference type="RefSeq" id="WP_274793229.1">
    <property type="nucleotide sequence ID" value="NZ_CP113527.1"/>
</dbReference>
<evidence type="ECO:0000313" key="2">
    <source>
        <dbReference type="Proteomes" id="UP001219585"/>
    </source>
</evidence>
<sequence length="73" mass="8496">MLEQGLEQDEVIQLVQKMPSTVVTLKSQLAEEHYRNAVFNYKTLLKSFFIQTYNQSKYATLHQQIATCLNELS</sequence>
<organism evidence="1 2">
    <name type="scientific">Lysinibacillus irui</name>
    <dbReference type="NCBI Taxonomy" id="2998077"/>
    <lineage>
        <taxon>Bacteria</taxon>
        <taxon>Bacillati</taxon>
        <taxon>Bacillota</taxon>
        <taxon>Bacilli</taxon>
        <taxon>Bacillales</taxon>
        <taxon>Bacillaceae</taxon>
        <taxon>Lysinibacillus</taxon>
    </lineage>
</organism>
<name>A0AAJ5RFN9_9BACI</name>
<protein>
    <submittedName>
        <fullName evidence="1">Uncharacterized protein</fullName>
    </submittedName>
</protein>
<accession>A0AAJ5RFN9</accession>
<proteinExistence type="predicted"/>
<dbReference type="Proteomes" id="UP001219585">
    <property type="component" value="Chromosome"/>
</dbReference>